<dbReference type="Proteomes" id="UP000094652">
    <property type="component" value="Chromosome"/>
</dbReference>
<feature type="domain" description="DNA mismatch repair proteins mutS family" evidence="5">
    <location>
        <begin position="420"/>
        <end position="596"/>
    </location>
</feature>
<dbReference type="RefSeq" id="WP_069678818.1">
    <property type="nucleotide sequence ID" value="NZ_CP017253.2"/>
</dbReference>
<dbReference type="PANTHER" id="PTHR11361">
    <property type="entry name" value="DNA MISMATCH REPAIR PROTEIN MUTS FAMILY MEMBER"/>
    <property type="match status" value="1"/>
</dbReference>
<dbReference type="Pfam" id="PF00488">
    <property type="entry name" value="MutS_V"/>
    <property type="match status" value="1"/>
</dbReference>
<evidence type="ECO:0000313" key="7">
    <source>
        <dbReference type="Proteomes" id="UP000094652"/>
    </source>
</evidence>
<dbReference type="GO" id="GO:0006298">
    <property type="term" value="P:mismatch repair"/>
    <property type="evidence" value="ECO:0007669"/>
    <property type="project" value="InterPro"/>
</dbReference>
<dbReference type="InterPro" id="IPR000432">
    <property type="entry name" value="DNA_mismatch_repair_MutS_C"/>
</dbReference>
<dbReference type="SUPFAM" id="SSF52540">
    <property type="entry name" value="P-loop containing nucleoside triphosphate hydrolases"/>
    <property type="match status" value="1"/>
</dbReference>
<dbReference type="AlphaFoldDB" id="A0A1D7XH33"/>
<feature type="transmembrane region" description="Helical" evidence="4">
    <location>
        <begin position="328"/>
        <end position="347"/>
    </location>
</feature>
<keyword evidence="2" id="KW-0067">ATP-binding</keyword>
<keyword evidence="7" id="KW-1185">Reference proteome</keyword>
<dbReference type="GO" id="GO:0030983">
    <property type="term" value="F:mismatched DNA binding"/>
    <property type="evidence" value="ECO:0007669"/>
    <property type="project" value="InterPro"/>
</dbReference>
<dbReference type="InterPro" id="IPR045076">
    <property type="entry name" value="MutS"/>
</dbReference>
<keyword evidence="4" id="KW-1133">Transmembrane helix</keyword>
<dbReference type="STRING" id="394958.BGI42_02570"/>
<evidence type="ECO:0000313" key="6">
    <source>
        <dbReference type="EMBL" id="AOR22657.1"/>
    </source>
</evidence>
<evidence type="ECO:0000259" key="5">
    <source>
        <dbReference type="SMART" id="SM00534"/>
    </source>
</evidence>
<dbReference type="Gene3D" id="1.10.1420.10">
    <property type="match status" value="1"/>
</dbReference>
<dbReference type="PANTHER" id="PTHR11361:SF99">
    <property type="entry name" value="DNA MISMATCH REPAIR PROTEIN"/>
    <property type="match status" value="1"/>
</dbReference>
<dbReference type="Gene3D" id="3.40.50.300">
    <property type="entry name" value="P-loop containing nucleotide triphosphate hydrolases"/>
    <property type="match status" value="1"/>
</dbReference>
<accession>A0A1D7XH33</accession>
<feature type="transmembrane region" description="Helical" evidence="4">
    <location>
        <begin position="211"/>
        <end position="232"/>
    </location>
</feature>
<organism evidence="6 7">
    <name type="scientific">Clostridium taeniosporum</name>
    <dbReference type="NCBI Taxonomy" id="394958"/>
    <lineage>
        <taxon>Bacteria</taxon>
        <taxon>Bacillati</taxon>
        <taxon>Bacillota</taxon>
        <taxon>Clostridia</taxon>
        <taxon>Eubacteriales</taxon>
        <taxon>Clostridiaceae</taxon>
        <taxon>Clostridium</taxon>
    </lineage>
</organism>
<dbReference type="GO" id="GO:0005524">
    <property type="term" value="F:ATP binding"/>
    <property type="evidence" value="ECO:0007669"/>
    <property type="project" value="UniProtKB-KW"/>
</dbReference>
<dbReference type="GO" id="GO:0005829">
    <property type="term" value="C:cytosol"/>
    <property type="evidence" value="ECO:0007669"/>
    <property type="project" value="TreeGrafter"/>
</dbReference>
<dbReference type="KEGG" id="ctae:BGI42_02570"/>
<evidence type="ECO:0000256" key="3">
    <source>
        <dbReference type="ARBA" id="ARBA00023125"/>
    </source>
</evidence>
<evidence type="ECO:0000256" key="4">
    <source>
        <dbReference type="SAM" id="Phobius"/>
    </source>
</evidence>
<keyword evidence="3" id="KW-0238">DNA-binding</keyword>
<feature type="transmembrane region" description="Helical" evidence="4">
    <location>
        <begin position="53"/>
        <end position="72"/>
    </location>
</feature>
<dbReference type="OrthoDB" id="9802448at2"/>
<evidence type="ECO:0000256" key="1">
    <source>
        <dbReference type="ARBA" id="ARBA00022741"/>
    </source>
</evidence>
<keyword evidence="4" id="KW-0472">Membrane</keyword>
<keyword evidence="4" id="KW-0812">Transmembrane</keyword>
<reference evidence="7" key="1">
    <citation type="submission" date="2016-09" db="EMBL/GenBank/DDBJ databases">
        <title>Genomics of Clostridium taeniosporum, an organism which forms endospores with ribbon-like appendages.</title>
        <authorList>
            <person name="Walker J.R."/>
        </authorList>
    </citation>
    <scope>NUCLEOTIDE SEQUENCE [LARGE SCALE GENOMIC DNA]</scope>
    <source>
        <strain evidence="7">1/k</strain>
    </source>
</reference>
<proteinExistence type="predicted"/>
<dbReference type="InterPro" id="IPR027417">
    <property type="entry name" value="P-loop_NTPase"/>
</dbReference>
<keyword evidence="1" id="KW-0547">Nucleotide-binding</keyword>
<evidence type="ECO:0000256" key="2">
    <source>
        <dbReference type="ARBA" id="ARBA00022840"/>
    </source>
</evidence>
<protein>
    <submittedName>
        <fullName evidence="6">DNA mismatch repair protein MutS</fullName>
    </submittedName>
</protein>
<sequence>MSKANEYYNSVLQENIKIKESLIKKLNIISIIRLIIIILMLIVDYLLYKADNYTAIIVSTITFLIVFIFTALNHSNKLRDKKISEILIDINQKGIDRINDDFKKFKDTGSEYLNYKHRFINDLNIFGSNSIFQLINSTVTIGGRNRLAEILSNEQSVSKKDILKRQEAIKELSSKVQWRQKFIISGLLNKSSNSDLNDLLVWGEGESKINILNVIISYIFIFINVVSVFLALSEVLPWSFVVLVFMIDFIVLKILTKSISKDIKLFNDIKKEINGYSEILELIENEEFNSEYLKELKNKISYKEISCKKEMKKLSNLAEWVGDSSYNAYYFIINILFFSDVFIMNGLEKWKKNNGSKLREWLNVMNEIDSLNSISNIAFDHEDWSYPNILNRSEVYGEEIGHPLIGNKAVKNNFSLSGVQKVALITGSNMSGKSTFLRSVGCNLALSYIGAPVYAKNFNCGIMSLYTCITTRDSLEESISSFYAEILRIKILIEACKKGEKVFFLLDEIFKGTNSRDRHTGATVLINQLIKHGGIGLVSTHDLELCDLEKEDNQIINYNFREFYENDKIKFDYILRRGKSETQNAINLMKLAGIDFI</sequence>
<dbReference type="InterPro" id="IPR036187">
    <property type="entry name" value="DNA_mismatch_repair_MutS_sf"/>
</dbReference>
<dbReference type="SMART" id="SM00534">
    <property type="entry name" value="MUTSac"/>
    <property type="match status" value="1"/>
</dbReference>
<feature type="transmembrane region" description="Helical" evidence="4">
    <location>
        <begin position="26"/>
        <end position="47"/>
    </location>
</feature>
<feature type="transmembrane region" description="Helical" evidence="4">
    <location>
        <begin position="238"/>
        <end position="256"/>
    </location>
</feature>
<dbReference type="GO" id="GO:0140664">
    <property type="term" value="F:ATP-dependent DNA damage sensor activity"/>
    <property type="evidence" value="ECO:0007669"/>
    <property type="project" value="InterPro"/>
</dbReference>
<gene>
    <name evidence="6" type="ORF">BGI42_02570</name>
</gene>
<dbReference type="SUPFAM" id="SSF48334">
    <property type="entry name" value="DNA repair protein MutS, domain III"/>
    <property type="match status" value="1"/>
</dbReference>
<dbReference type="EMBL" id="CP017253">
    <property type="protein sequence ID" value="AOR22657.1"/>
    <property type="molecule type" value="Genomic_DNA"/>
</dbReference>
<name>A0A1D7XH33_9CLOT</name>